<dbReference type="Gene3D" id="1.20.58.340">
    <property type="entry name" value="Magnesium transport protein CorA, transmembrane region"/>
    <property type="match status" value="2"/>
</dbReference>
<dbReference type="SUPFAM" id="SSF143865">
    <property type="entry name" value="CorA soluble domain-like"/>
    <property type="match status" value="1"/>
</dbReference>
<sequence>MLRDNNSEDQMNEGKWQEGSRNAGVKVIFFESLEEADESHIYDSLPLHELAHGRMKKFSKRPSLSVYDNHVVLSTFLITESFSLLAVNILASPQCVVCVCEQPHEFREKLESDFSINPHHTGSPAAALYRILNEVISSYLHAIDLISGQLLKIEKEVFIKPFSNDTGHRVFRWKEKLTNIRQIVESQDAFLMKLAHKDFILATDDSSVYFEDLMETFKRVPDALDSFKDNLQGIFDLQISLKSDHMNKIMKTLTLVSVVFVPLTFLAGLYGMNFEYMPELRWQYGYFTVLGLCAVLAVSILLLFKRKGWW</sequence>
<evidence type="ECO:0000313" key="10">
    <source>
        <dbReference type="Proteomes" id="UP001596549"/>
    </source>
</evidence>
<dbReference type="InterPro" id="IPR045861">
    <property type="entry name" value="CorA_cytoplasmic_dom"/>
</dbReference>
<comment type="subcellular location">
    <subcellularLocation>
        <location evidence="1">Cell membrane</location>
        <topology evidence="1">Multi-pass membrane protein</topology>
    </subcellularLocation>
</comment>
<dbReference type="InterPro" id="IPR002523">
    <property type="entry name" value="MgTranspt_CorA/ZnTranspt_ZntB"/>
</dbReference>
<evidence type="ECO:0000256" key="6">
    <source>
        <dbReference type="ARBA" id="ARBA00022989"/>
    </source>
</evidence>
<keyword evidence="3" id="KW-0813">Transport</keyword>
<keyword evidence="7 8" id="KW-0472">Membrane</keyword>
<feature type="transmembrane region" description="Helical" evidence="8">
    <location>
        <begin position="252"/>
        <end position="272"/>
    </location>
</feature>
<keyword evidence="10" id="KW-1185">Reference proteome</keyword>
<dbReference type="RefSeq" id="WP_379748509.1">
    <property type="nucleotide sequence ID" value="NZ_JBHTCP010000014.1"/>
</dbReference>
<evidence type="ECO:0000313" key="9">
    <source>
        <dbReference type="EMBL" id="MFC7371682.1"/>
    </source>
</evidence>
<dbReference type="Proteomes" id="UP001596549">
    <property type="component" value="Unassembled WGS sequence"/>
</dbReference>
<evidence type="ECO:0000256" key="7">
    <source>
        <dbReference type="ARBA" id="ARBA00023136"/>
    </source>
</evidence>
<protein>
    <submittedName>
        <fullName evidence="9">Magnesium transporter CorA family protein</fullName>
    </submittedName>
</protein>
<dbReference type="PANTHER" id="PTHR46494">
    <property type="entry name" value="CORA FAMILY METAL ION TRANSPORTER (EUROFUNG)"/>
    <property type="match status" value="1"/>
</dbReference>
<dbReference type="CDD" id="cd12822">
    <property type="entry name" value="TmCorA-like"/>
    <property type="match status" value="1"/>
</dbReference>
<evidence type="ECO:0000256" key="4">
    <source>
        <dbReference type="ARBA" id="ARBA00022475"/>
    </source>
</evidence>
<dbReference type="InterPro" id="IPR045863">
    <property type="entry name" value="CorA_TM1_TM2"/>
</dbReference>
<evidence type="ECO:0000256" key="1">
    <source>
        <dbReference type="ARBA" id="ARBA00004651"/>
    </source>
</evidence>
<evidence type="ECO:0000256" key="3">
    <source>
        <dbReference type="ARBA" id="ARBA00022448"/>
    </source>
</evidence>
<comment type="caution">
    <text evidence="9">The sequence shown here is derived from an EMBL/GenBank/DDBJ whole genome shotgun (WGS) entry which is preliminary data.</text>
</comment>
<dbReference type="SUPFAM" id="SSF144083">
    <property type="entry name" value="Magnesium transport protein CorA, transmembrane region"/>
    <property type="match status" value="1"/>
</dbReference>
<name>A0ABW2NPF9_9BACL</name>
<dbReference type="PANTHER" id="PTHR46494:SF1">
    <property type="entry name" value="CORA FAMILY METAL ION TRANSPORTER (EUROFUNG)"/>
    <property type="match status" value="1"/>
</dbReference>
<keyword evidence="5 8" id="KW-0812">Transmembrane</keyword>
<keyword evidence="6 8" id="KW-1133">Transmembrane helix</keyword>
<accession>A0ABW2NPF9</accession>
<keyword evidence="4" id="KW-1003">Cell membrane</keyword>
<feature type="transmembrane region" description="Helical" evidence="8">
    <location>
        <begin position="284"/>
        <end position="304"/>
    </location>
</feature>
<reference evidence="10" key="1">
    <citation type="journal article" date="2019" name="Int. J. Syst. Evol. Microbiol.">
        <title>The Global Catalogue of Microorganisms (GCM) 10K type strain sequencing project: providing services to taxonomists for standard genome sequencing and annotation.</title>
        <authorList>
            <consortium name="The Broad Institute Genomics Platform"/>
            <consortium name="The Broad Institute Genome Sequencing Center for Infectious Disease"/>
            <person name="Wu L."/>
            <person name="Ma J."/>
        </authorList>
    </citation>
    <scope>NUCLEOTIDE SEQUENCE [LARGE SCALE GENOMIC DNA]</scope>
    <source>
        <strain evidence="10">NBRC 106396</strain>
    </source>
</reference>
<organism evidence="9 10">
    <name type="scientific">Fictibacillus iocasae</name>
    <dbReference type="NCBI Taxonomy" id="2715437"/>
    <lineage>
        <taxon>Bacteria</taxon>
        <taxon>Bacillati</taxon>
        <taxon>Bacillota</taxon>
        <taxon>Bacilli</taxon>
        <taxon>Bacillales</taxon>
        <taxon>Fictibacillaceae</taxon>
        <taxon>Fictibacillus</taxon>
    </lineage>
</organism>
<gene>
    <name evidence="9" type="ORF">ACFQPF_08335</name>
</gene>
<evidence type="ECO:0000256" key="8">
    <source>
        <dbReference type="SAM" id="Phobius"/>
    </source>
</evidence>
<proteinExistence type="inferred from homology"/>
<dbReference type="EMBL" id="JBHTCP010000014">
    <property type="protein sequence ID" value="MFC7371682.1"/>
    <property type="molecule type" value="Genomic_DNA"/>
</dbReference>
<comment type="similarity">
    <text evidence="2">Belongs to the CorA metal ion transporter (MIT) (TC 1.A.35) family.</text>
</comment>
<dbReference type="Pfam" id="PF01544">
    <property type="entry name" value="CorA"/>
    <property type="match status" value="1"/>
</dbReference>
<evidence type="ECO:0000256" key="2">
    <source>
        <dbReference type="ARBA" id="ARBA00009765"/>
    </source>
</evidence>
<evidence type="ECO:0000256" key="5">
    <source>
        <dbReference type="ARBA" id="ARBA00022692"/>
    </source>
</evidence>